<dbReference type="AlphaFoldDB" id="A0A5J4VJ58"/>
<name>A0A5J4VJ58_9EUKA</name>
<dbReference type="Proteomes" id="UP000324800">
    <property type="component" value="Unassembled WGS sequence"/>
</dbReference>
<evidence type="ECO:0000313" key="1">
    <source>
        <dbReference type="EMBL" id="KAA6382515.1"/>
    </source>
</evidence>
<evidence type="ECO:0000313" key="2">
    <source>
        <dbReference type="Proteomes" id="UP000324800"/>
    </source>
</evidence>
<accession>A0A5J4VJ58</accession>
<gene>
    <name evidence="1" type="ORF">EZS28_021960</name>
</gene>
<protein>
    <submittedName>
        <fullName evidence="1">Uncharacterized protein</fullName>
    </submittedName>
</protein>
<sequence length="311" mass="35294">MGVRAQNAVRSQYAALPTHRYDACSCTDHIGTTMVSQQRGEIKRYGDNKSKLRLSEDSNEIAVKERIISLCGGVIKLLGEISSVKSEKQMIAIRKGIKIRIPKLSIEDEQDEIDDEWMWDVVIQQLARIYRYIISNSKVESNVSGECNLLNALKYGTNQETHRLALVWLSDVYHNLEPLFHIDCTANLKCSKCITFPDSFSTEDLHLLALEVLAKCKDSITPVIISFAAKTSFQLKYSMTIELSSLLLIQAKYLPSEHRFVVNLNLLHSLIVNNSRYSDSIASFPNLLPVLIAFTFYNRKNREEITDVNDS</sequence>
<reference evidence="1 2" key="1">
    <citation type="submission" date="2019-03" db="EMBL/GenBank/DDBJ databases">
        <title>Single cell metagenomics reveals metabolic interactions within the superorganism composed of flagellate Streblomastix strix and complex community of Bacteroidetes bacteria on its surface.</title>
        <authorList>
            <person name="Treitli S.C."/>
            <person name="Kolisko M."/>
            <person name="Husnik F."/>
            <person name="Keeling P."/>
            <person name="Hampl V."/>
        </authorList>
    </citation>
    <scope>NUCLEOTIDE SEQUENCE [LARGE SCALE GENOMIC DNA]</scope>
    <source>
        <strain evidence="1">ST1C</strain>
    </source>
</reference>
<dbReference type="EMBL" id="SNRW01006742">
    <property type="protein sequence ID" value="KAA6382515.1"/>
    <property type="molecule type" value="Genomic_DNA"/>
</dbReference>
<comment type="caution">
    <text evidence="1">The sequence shown here is derived from an EMBL/GenBank/DDBJ whole genome shotgun (WGS) entry which is preliminary data.</text>
</comment>
<organism evidence="1 2">
    <name type="scientific">Streblomastix strix</name>
    <dbReference type="NCBI Taxonomy" id="222440"/>
    <lineage>
        <taxon>Eukaryota</taxon>
        <taxon>Metamonada</taxon>
        <taxon>Preaxostyla</taxon>
        <taxon>Oxymonadida</taxon>
        <taxon>Streblomastigidae</taxon>
        <taxon>Streblomastix</taxon>
    </lineage>
</organism>
<proteinExistence type="predicted"/>
<feature type="non-terminal residue" evidence="1">
    <location>
        <position position="311"/>
    </location>
</feature>